<protein>
    <submittedName>
        <fullName evidence="1">Uncharacterized protein</fullName>
    </submittedName>
</protein>
<gene>
    <name evidence="1" type="ORF">CAL30_02960</name>
</gene>
<evidence type="ECO:0000313" key="1">
    <source>
        <dbReference type="EMBL" id="PNH21936.1"/>
    </source>
</evidence>
<dbReference type="RefSeq" id="WP_102889254.1">
    <property type="nucleotide sequence ID" value="NZ_NFMF01000004.1"/>
</dbReference>
<accession>A0A2J8BB16</accession>
<proteinExistence type="predicted"/>
<dbReference type="EMBL" id="NFMF01000004">
    <property type="protein sequence ID" value="PNH21936.1"/>
    <property type="molecule type" value="Genomic_DNA"/>
</dbReference>
<sequence>MKHSQECFFYAFRMAADVFVFIVRWAACYCLKGEVMLKETRLISSYYEWKDRKKKERFQAKWEYV</sequence>
<organism evidence="1 2">
    <name type="scientific">Megasphaera hutchinsoni</name>
    <dbReference type="NCBI Taxonomy" id="1588748"/>
    <lineage>
        <taxon>Bacteria</taxon>
        <taxon>Bacillati</taxon>
        <taxon>Bacillota</taxon>
        <taxon>Negativicutes</taxon>
        <taxon>Veillonellales</taxon>
        <taxon>Veillonellaceae</taxon>
        <taxon>Megasphaera</taxon>
    </lineage>
</organism>
<dbReference type="AlphaFoldDB" id="A0A2J8BB16"/>
<comment type="caution">
    <text evidence="1">The sequence shown here is derived from an EMBL/GenBank/DDBJ whole genome shotgun (WGS) entry which is preliminary data.</text>
</comment>
<evidence type="ECO:0000313" key="2">
    <source>
        <dbReference type="Proteomes" id="UP000242958"/>
    </source>
</evidence>
<reference evidence="1 2" key="1">
    <citation type="submission" date="2017-05" db="EMBL/GenBank/DDBJ databases">
        <authorList>
            <person name="Song R."/>
            <person name="Chenine A.L."/>
            <person name="Ruprecht R.M."/>
        </authorList>
    </citation>
    <scope>NUCLEOTIDE SEQUENCE [LARGE SCALE GENOMIC DNA]</scope>
    <source>
        <strain evidence="1 2">KA00229</strain>
    </source>
</reference>
<dbReference type="Proteomes" id="UP000242958">
    <property type="component" value="Unassembled WGS sequence"/>
</dbReference>
<name>A0A2J8BB16_9FIRM</name>